<evidence type="ECO:0000256" key="4">
    <source>
        <dbReference type="ARBA" id="ARBA00022692"/>
    </source>
</evidence>
<evidence type="ECO:0000256" key="11">
    <source>
        <dbReference type="SAM" id="Phobius"/>
    </source>
</evidence>
<comment type="similarity">
    <text evidence="2 7">Belongs to the LTA synthase family.</text>
</comment>
<keyword evidence="6 7" id="KW-0472">Membrane</keyword>
<dbReference type="Gene3D" id="3.40.720.10">
    <property type="entry name" value="Alkaline Phosphatase, subunit A"/>
    <property type="match status" value="1"/>
</dbReference>
<organism evidence="13 14">
    <name type="scientific">Evansella caseinilytica</name>
    <dbReference type="NCBI Taxonomy" id="1503961"/>
    <lineage>
        <taxon>Bacteria</taxon>
        <taxon>Bacillati</taxon>
        <taxon>Bacillota</taxon>
        <taxon>Bacilli</taxon>
        <taxon>Bacillales</taxon>
        <taxon>Bacillaceae</taxon>
        <taxon>Evansella</taxon>
    </lineage>
</organism>
<dbReference type="InterPro" id="IPR012160">
    <property type="entry name" value="LtaS-like"/>
</dbReference>
<sequence length="613" mass="71078">MKAFVHNHRFMLLCIAWIWLKTVIVSSLTFNINLHSFMDGVIFAVSPLAFLLVVFGIGIVFRPKLQWKYYFFICALLTGILYANTVYYREFSDIITLPMLSMGVNVADLSTSIFELIAWYDIFFFVDIVLIGCFLFRKPHWLTVTQTKFSQSKSKFAVIAIAVLTITGLTRLDDNFQGWSHSFNREHLVQSIGLYNFYVYDAFLHTQTKAQTVFADGDEWTEIERHLEANRSEANEDLFGIGKDMNVIVVSLESFQSFVINETVNGEEITPFLNELIKDSFYFDNFYYQTGQGKTSDAEFLINNSLYPLGRGAVFHSNYDNDFNGLPEILHNNGYYAAAFHANDKTFYNRDVFYENLGYDRYFSYDDYEVNDENSVGWGLKDIDWIEQSMDYVADLPKPFFGTFITLTNHFPYELEEEDQLIQPFDSDSDIVNRYFPTVRYTDEAMRLLVDQLKEQGIYENTILVMYGDHYGIAESHYKELEKYLGKEITPFEAIKLNRVPLIIHIPGMEGQTMNTVSGQIDVMPTLLNILGIADEDYTMFGSDLFAKDRDDYAVLRNGTVITDTMIFSNEICYNAVTGEETDMEQCASIRDRGDWDLYYSDKIIYSDLFRFR</sequence>
<feature type="binding site" evidence="10">
    <location>
        <position position="253"/>
    </location>
    <ligand>
        <name>Mn(2+)</name>
        <dbReference type="ChEBI" id="CHEBI:29035"/>
    </ligand>
</feature>
<keyword evidence="9" id="KW-0479">Metal-binding</keyword>
<keyword evidence="13" id="KW-0808">Transferase</keyword>
<protein>
    <submittedName>
        <fullName evidence="13">Phosphoglycerol transferase MdoB</fullName>
    </submittedName>
</protein>
<dbReference type="AlphaFoldDB" id="A0A1H3UXY8"/>
<dbReference type="Proteomes" id="UP000198935">
    <property type="component" value="Unassembled WGS sequence"/>
</dbReference>
<dbReference type="STRING" id="1503961.SAMN05421736_12823"/>
<feature type="domain" description="Sulfatase N-terminal" evidence="12">
    <location>
        <begin position="246"/>
        <end position="533"/>
    </location>
</feature>
<accession>A0A1H3UXY8</accession>
<dbReference type="Gene3D" id="3.30.1120.170">
    <property type="match status" value="1"/>
</dbReference>
<evidence type="ECO:0000256" key="1">
    <source>
        <dbReference type="ARBA" id="ARBA00004651"/>
    </source>
</evidence>
<gene>
    <name evidence="13" type="ORF">SAMN05421736_12823</name>
</gene>
<proteinExistence type="inferred from homology"/>
<evidence type="ECO:0000256" key="2">
    <source>
        <dbReference type="ARBA" id="ARBA00009983"/>
    </source>
</evidence>
<dbReference type="CDD" id="cd16015">
    <property type="entry name" value="LTA_synthase"/>
    <property type="match status" value="1"/>
</dbReference>
<evidence type="ECO:0000256" key="8">
    <source>
        <dbReference type="PIRSR" id="PIRSR005091-1"/>
    </source>
</evidence>
<keyword evidence="3 7" id="KW-1003">Cell membrane</keyword>
<dbReference type="PIRSF" id="PIRSF005091">
    <property type="entry name" value="Mmb_sulf_HI1246"/>
    <property type="match status" value="1"/>
</dbReference>
<dbReference type="Pfam" id="PF00884">
    <property type="entry name" value="Sulfatase"/>
    <property type="match status" value="1"/>
</dbReference>
<evidence type="ECO:0000256" key="5">
    <source>
        <dbReference type="ARBA" id="ARBA00022989"/>
    </source>
</evidence>
<dbReference type="InterPro" id="IPR050448">
    <property type="entry name" value="OpgB/LTA_synthase_biosynth"/>
</dbReference>
<feature type="transmembrane region" description="Helical" evidence="11">
    <location>
        <begin position="156"/>
        <end position="172"/>
    </location>
</feature>
<feature type="binding site" evidence="10">
    <location>
        <position position="470"/>
    </location>
    <ligand>
        <name>Mn(2+)</name>
        <dbReference type="ChEBI" id="CHEBI:29035"/>
    </ligand>
</feature>
<dbReference type="GO" id="GO:0046872">
    <property type="term" value="F:metal ion binding"/>
    <property type="evidence" value="ECO:0007669"/>
    <property type="project" value="UniProtKB-KW"/>
</dbReference>
<evidence type="ECO:0000256" key="6">
    <source>
        <dbReference type="ARBA" id="ARBA00023136"/>
    </source>
</evidence>
<feature type="transmembrane region" description="Helical" evidence="11">
    <location>
        <begin position="117"/>
        <end position="136"/>
    </location>
</feature>
<feature type="transmembrane region" description="Helical" evidence="11">
    <location>
        <begin position="12"/>
        <end position="34"/>
    </location>
</feature>
<feature type="binding site" evidence="10">
    <location>
        <position position="469"/>
    </location>
    <ligand>
        <name>Mn(2+)</name>
        <dbReference type="ChEBI" id="CHEBI:29035"/>
    </ligand>
</feature>
<feature type="transmembrane region" description="Helical" evidence="11">
    <location>
        <begin position="69"/>
        <end position="88"/>
    </location>
</feature>
<comment type="subcellular location">
    <subcellularLocation>
        <location evidence="1">Cell membrane</location>
        <topology evidence="1">Multi-pass membrane protein</topology>
    </subcellularLocation>
</comment>
<keyword evidence="5 11" id="KW-1133">Transmembrane helix</keyword>
<feature type="binding site" evidence="10">
    <location>
        <position position="295"/>
    </location>
    <ligand>
        <name>Mn(2+)</name>
        <dbReference type="ChEBI" id="CHEBI:29035"/>
    </ligand>
</feature>
<dbReference type="PANTHER" id="PTHR47371">
    <property type="entry name" value="LIPOTEICHOIC ACID SYNTHASE"/>
    <property type="match status" value="1"/>
</dbReference>
<evidence type="ECO:0000256" key="7">
    <source>
        <dbReference type="PIRNR" id="PIRNR005091"/>
    </source>
</evidence>
<feature type="binding site" evidence="9">
    <location>
        <position position="410"/>
    </location>
    <ligand>
        <name>substrate</name>
    </ligand>
</feature>
<keyword evidence="9" id="KW-0464">Manganese</keyword>
<evidence type="ECO:0000313" key="14">
    <source>
        <dbReference type="Proteomes" id="UP000198935"/>
    </source>
</evidence>
<evidence type="ECO:0000256" key="9">
    <source>
        <dbReference type="PIRSR" id="PIRSR005091-2"/>
    </source>
</evidence>
<evidence type="ECO:0000256" key="3">
    <source>
        <dbReference type="ARBA" id="ARBA00022475"/>
    </source>
</evidence>
<evidence type="ECO:0000256" key="10">
    <source>
        <dbReference type="PIRSR" id="PIRSR005091-3"/>
    </source>
</evidence>
<dbReference type="GO" id="GO:0016740">
    <property type="term" value="F:transferase activity"/>
    <property type="evidence" value="ECO:0007669"/>
    <property type="project" value="UniProtKB-KW"/>
</dbReference>
<reference evidence="14" key="1">
    <citation type="submission" date="2016-10" db="EMBL/GenBank/DDBJ databases">
        <authorList>
            <person name="Varghese N."/>
            <person name="Submissions S."/>
        </authorList>
    </citation>
    <scope>NUCLEOTIDE SEQUENCE [LARGE SCALE GENOMIC DNA]</scope>
    <source>
        <strain evidence="14">SP</strain>
    </source>
</reference>
<keyword evidence="14" id="KW-1185">Reference proteome</keyword>
<dbReference type="PANTHER" id="PTHR47371:SF1">
    <property type="entry name" value="LIPOTEICHOIC ACID SYNTHASE-LIKE YQGS"/>
    <property type="match status" value="1"/>
</dbReference>
<dbReference type="OrthoDB" id="5901192at2"/>
<dbReference type="EMBL" id="FNPI01000028">
    <property type="protein sequence ID" value="SDZ66851.1"/>
    <property type="molecule type" value="Genomic_DNA"/>
</dbReference>
<dbReference type="InterPro" id="IPR000917">
    <property type="entry name" value="Sulfatase_N"/>
</dbReference>
<name>A0A1H3UXY8_9BACI</name>
<evidence type="ECO:0000313" key="13">
    <source>
        <dbReference type="EMBL" id="SDZ66851.1"/>
    </source>
</evidence>
<dbReference type="GO" id="GO:0005886">
    <property type="term" value="C:plasma membrane"/>
    <property type="evidence" value="ECO:0007669"/>
    <property type="project" value="UniProtKB-SubCell"/>
</dbReference>
<dbReference type="SUPFAM" id="SSF53649">
    <property type="entry name" value="Alkaline phosphatase-like"/>
    <property type="match status" value="1"/>
</dbReference>
<dbReference type="InterPro" id="IPR017850">
    <property type="entry name" value="Alkaline_phosphatase_core_sf"/>
</dbReference>
<feature type="active site" evidence="8">
    <location>
        <position position="295"/>
    </location>
</feature>
<feature type="transmembrane region" description="Helical" evidence="11">
    <location>
        <begin position="40"/>
        <end position="62"/>
    </location>
</feature>
<evidence type="ECO:0000259" key="12">
    <source>
        <dbReference type="Pfam" id="PF00884"/>
    </source>
</evidence>
<keyword evidence="4 11" id="KW-0812">Transmembrane</keyword>